<feature type="region of interest" description="Disordered" evidence="1">
    <location>
        <begin position="828"/>
        <end position="847"/>
    </location>
</feature>
<keyword evidence="4" id="KW-1185">Reference proteome</keyword>
<protein>
    <submittedName>
        <fullName evidence="3">Uncharacterized protein</fullName>
    </submittedName>
</protein>
<comment type="caution">
    <text evidence="3">The sequence shown here is derived from an EMBL/GenBank/DDBJ whole genome shotgun (WGS) entry which is preliminary data.</text>
</comment>
<reference evidence="3" key="1">
    <citation type="submission" date="2019-06" db="EMBL/GenBank/DDBJ databases">
        <authorList>
            <person name="Zheng W."/>
        </authorList>
    </citation>
    <scope>NUCLEOTIDE SEQUENCE</scope>
    <source>
        <strain evidence="3">QDHG01</strain>
    </source>
</reference>
<gene>
    <name evidence="3" type="ORF">FGO68_gene15123</name>
</gene>
<feature type="region of interest" description="Disordered" evidence="1">
    <location>
        <begin position="403"/>
        <end position="428"/>
    </location>
</feature>
<keyword evidence="2" id="KW-1133">Transmembrane helix</keyword>
<dbReference type="PANTHER" id="PTHR31398:SF0">
    <property type="entry name" value="MEIOTIC NUCLEAR DIVISION PROTEIN 1 HOMOLOG"/>
    <property type="match status" value="1"/>
</dbReference>
<feature type="transmembrane region" description="Helical" evidence="2">
    <location>
        <begin position="349"/>
        <end position="370"/>
    </location>
</feature>
<evidence type="ECO:0000313" key="3">
    <source>
        <dbReference type="EMBL" id="TNV83622.1"/>
    </source>
</evidence>
<dbReference type="GO" id="GO:0005634">
    <property type="term" value="C:nucleus"/>
    <property type="evidence" value="ECO:0007669"/>
    <property type="project" value="TreeGrafter"/>
</dbReference>
<proteinExistence type="predicted"/>
<evidence type="ECO:0000256" key="2">
    <source>
        <dbReference type="SAM" id="Phobius"/>
    </source>
</evidence>
<dbReference type="Proteomes" id="UP000785679">
    <property type="component" value="Unassembled WGS sequence"/>
</dbReference>
<feature type="transmembrane region" description="Helical" evidence="2">
    <location>
        <begin position="47"/>
        <end position="66"/>
    </location>
</feature>
<feature type="region of interest" description="Disordered" evidence="1">
    <location>
        <begin position="751"/>
        <end position="793"/>
    </location>
</feature>
<dbReference type="AlphaFoldDB" id="A0A8J8NYA4"/>
<evidence type="ECO:0000256" key="1">
    <source>
        <dbReference type="SAM" id="MobiDB-lite"/>
    </source>
</evidence>
<dbReference type="GO" id="GO:0007131">
    <property type="term" value="P:reciprocal meiotic recombination"/>
    <property type="evidence" value="ECO:0007669"/>
    <property type="project" value="TreeGrafter"/>
</dbReference>
<keyword evidence="2" id="KW-0472">Membrane</keyword>
<organism evidence="3 4">
    <name type="scientific">Halteria grandinella</name>
    <dbReference type="NCBI Taxonomy" id="5974"/>
    <lineage>
        <taxon>Eukaryota</taxon>
        <taxon>Sar</taxon>
        <taxon>Alveolata</taxon>
        <taxon>Ciliophora</taxon>
        <taxon>Intramacronucleata</taxon>
        <taxon>Spirotrichea</taxon>
        <taxon>Stichotrichia</taxon>
        <taxon>Sporadotrichida</taxon>
        <taxon>Halteriidae</taxon>
        <taxon>Halteria</taxon>
    </lineage>
</organism>
<sequence length="847" mass="97810">MPARSYVNPLRHAPNIKSSIQRVVEDVDAFGVPISLTYKRQTHIKSFVGGLFTLLAYGLIAAFFFYQCKSVITREYGVEDLTIKRNLQNGTDMLNITQTDFDFGVKVDYLNKLHEPEVQANIEEYIELTVSQEVSKWVYDYNGEPVHIKDKTFAKLGSCDYGRLGLVEGIKNYLFIRENYYCAHNFTFQLQGSSTGQLQKYIVIDARACNQTSLNIKYNNTKKCKPQSEILRVASLIKLYFVVENSYFDDSIFDHGHMVKKYLKPYYFSAVFNSSTYYYMSLIQNQIEAHDHWLYASQNVGEAQSFETIISYNGIEDLRGEKDEKKPFVTVNVMLDEAKRYQQRKVDTITDAFTTTGGIITIIMALFAALTQHLQSVNYFSKLIQSFYYYDSTILSQRDIKNKGRQGSSQDFHQSNRRQQSSSFHSKTNTSIASLHTQPITDFDPSPNSFIFSSLLQEISNRKHFVFSVSEYIKSGLRRLFTFSGNVTEVDAFQDKLKLQIFKKGSAKIEDDLDIRKVFHALTLANALGDIILKKDQRQLLKYTKYRILKTQKIDEFADGDDDRFSAPFDAWQYKKSIIALSIKRRLAKISPTYKIEARIGRQLKKALNESLIKKSGLDKRIIKNISVSAYSNQVNRQQDDIEKDGLSYLEQNQQQIQQYQQSIEHEHMQEELLRVQSLRRGRSPQVYEYTHQNRANPTIPTSLSKSALDQLEDLIDDQPSPLIIDKHYIKNRGYSFNVGDLRPPLGVIHEHQRISPPPHHATDRSQNLSPKDLANSQPRSRQSWNSNGQNVHYNESYVPKVSVEYENQARFGQQEIISRQFQQQQIRRAPAPSSNSSIIKIQPQKY</sequence>
<evidence type="ECO:0000313" key="4">
    <source>
        <dbReference type="Proteomes" id="UP000785679"/>
    </source>
</evidence>
<dbReference type="EMBL" id="RRYP01003642">
    <property type="protein sequence ID" value="TNV83622.1"/>
    <property type="molecule type" value="Genomic_DNA"/>
</dbReference>
<feature type="compositionally biased region" description="Polar residues" evidence="1">
    <location>
        <begin position="833"/>
        <end position="847"/>
    </location>
</feature>
<name>A0A8J8NYA4_HALGN</name>
<feature type="compositionally biased region" description="Polar residues" evidence="1">
    <location>
        <begin position="765"/>
        <end position="793"/>
    </location>
</feature>
<accession>A0A8J8NYA4</accession>
<dbReference type="PANTHER" id="PTHR31398">
    <property type="entry name" value="MEIOTIC NUCLEAR DIVISION PROTEIN 1 HOMOLOG"/>
    <property type="match status" value="1"/>
</dbReference>
<keyword evidence="2" id="KW-0812">Transmembrane</keyword>
<feature type="compositionally biased region" description="Polar residues" evidence="1">
    <location>
        <begin position="405"/>
        <end position="428"/>
    </location>
</feature>